<feature type="region of interest" description="Disordered" evidence="1">
    <location>
        <begin position="23"/>
        <end position="51"/>
    </location>
</feature>
<feature type="chain" id="PRO_5017750170" evidence="2">
    <location>
        <begin position="16"/>
        <end position="222"/>
    </location>
</feature>
<organism evidence="3 4">
    <name type="scientific">Paraflavitalea soli</name>
    <dbReference type="NCBI Taxonomy" id="2315862"/>
    <lineage>
        <taxon>Bacteria</taxon>
        <taxon>Pseudomonadati</taxon>
        <taxon>Bacteroidota</taxon>
        <taxon>Chitinophagia</taxon>
        <taxon>Chitinophagales</taxon>
        <taxon>Chitinophagaceae</taxon>
        <taxon>Paraflavitalea</taxon>
    </lineage>
</organism>
<dbReference type="Pfam" id="PF07617">
    <property type="entry name" value="DUF1579"/>
    <property type="match status" value="1"/>
</dbReference>
<feature type="signal peptide" evidence="2">
    <location>
        <begin position="1"/>
        <end position="15"/>
    </location>
</feature>
<dbReference type="InterPro" id="IPR011473">
    <property type="entry name" value="DUF1579"/>
</dbReference>
<gene>
    <name evidence="3" type="ORF">D3H65_22815</name>
</gene>
<evidence type="ECO:0000256" key="1">
    <source>
        <dbReference type="SAM" id="MobiDB-lite"/>
    </source>
</evidence>
<sequence>MKRLTVIFCSTIALAIAGCNDAPTTDSAAKGDTATASKPDTTATAATEAPAPPLDSAAMMKAWGAYMTPGEQHKMLAAQNGKWEGKVTMWMAPGAPPSESKSTTVNQMILGGRYQESKHSGSFGGMPFEGKSIVGYDNIKKVFISTWIDNMGTGVMVAEGPWDAASKSITFTGSMVDPSTGKECKFREIMTFTDDKHQKMEMYNTPGGAKEYKTMEIEYTKK</sequence>
<dbReference type="AlphaFoldDB" id="A0A3B7MQ45"/>
<dbReference type="EMBL" id="CP032157">
    <property type="protein sequence ID" value="AXY76654.1"/>
    <property type="molecule type" value="Genomic_DNA"/>
</dbReference>
<accession>A0A3B7MQ45</accession>
<protein>
    <submittedName>
        <fullName evidence="3">DUF1579 domain-containing protein</fullName>
    </submittedName>
</protein>
<evidence type="ECO:0000313" key="3">
    <source>
        <dbReference type="EMBL" id="AXY76654.1"/>
    </source>
</evidence>
<reference evidence="3 4" key="1">
    <citation type="submission" date="2018-09" db="EMBL/GenBank/DDBJ databases">
        <title>Genome sequencing of strain 6GH32-13.</title>
        <authorList>
            <person name="Weon H.-Y."/>
            <person name="Heo J."/>
            <person name="Kwon S.-W."/>
        </authorList>
    </citation>
    <scope>NUCLEOTIDE SEQUENCE [LARGE SCALE GENOMIC DNA]</scope>
    <source>
        <strain evidence="3 4">5GH32-13</strain>
    </source>
</reference>
<keyword evidence="4" id="KW-1185">Reference proteome</keyword>
<dbReference type="PROSITE" id="PS51257">
    <property type="entry name" value="PROKAR_LIPOPROTEIN"/>
    <property type="match status" value="1"/>
</dbReference>
<dbReference type="OrthoDB" id="277821at2"/>
<dbReference type="RefSeq" id="WP_119052531.1">
    <property type="nucleotide sequence ID" value="NZ_CP032157.1"/>
</dbReference>
<evidence type="ECO:0000256" key="2">
    <source>
        <dbReference type="SAM" id="SignalP"/>
    </source>
</evidence>
<dbReference type="Proteomes" id="UP000263900">
    <property type="component" value="Chromosome"/>
</dbReference>
<proteinExistence type="predicted"/>
<name>A0A3B7MQ45_9BACT</name>
<dbReference type="KEGG" id="pseg:D3H65_22815"/>
<keyword evidence="2" id="KW-0732">Signal</keyword>
<evidence type="ECO:0000313" key="4">
    <source>
        <dbReference type="Proteomes" id="UP000263900"/>
    </source>
</evidence>
<feature type="compositionally biased region" description="Low complexity" evidence="1">
    <location>
        <begin position="39"/>
        <end position="49"/>
    </location>
</feature>